<gene>
    <name evidence="14" type="ORF">GCM10010191_63480</name>
</gene>
<feature type="compositionally biased region" description="Pro residues" evidence="12">
    <location>
        <begin position="240"/>
        <end position="256"/>
    </location>
</feature>
<evidence type="ECO:0000256" key="12">
    <source>
        <dbReference type="SAM" id="MobiDB-lite"/>
    </source>
</evidence>
<dbReference type="InterPro" id="IPR043130">
    <property type="entry name" value="CDP-OH_PTrfase_TM_dom"/>
</dbReference>
<keyword evidence="6 13" id="KW-1133">Transmembrane helix</keyword>
<dbReference type="InterPro" id="IPR000462">
    <property type="entry name" value="CDP-OH_P_trans"/>
</dbReference>
<comment type="subcellular location">
    <subcellularLocation>
        <location evidence="1">Membrane</location>
        <topology evidence="1">Multi-pass membrane protein</topology>
    </subcellularLocation>
</comment>
<evidence type="ECO:0000256" key="9">
    <source>
        <dbReference type="ARBA" id="ARBA00023209"/>
    </source>
</evidence>
<evidence type="ECO:0000256" key="8">
    <source>
        <dbReference type="ARBA" id="ARBA00023136"/>
    </source>
</evidence>
<evidence type="ECO:0000256" key="5">
    <source>
        <dbReference type="ARBA" id="ARBA00022692"/>
    </source>
</evidence>
<evidence type="ECO:0000256" key="6">
    <source>
        <dbReference type="ARBA" id="ARBA00022989"/>
    </source>
</evidence>
<dbReference type="InterPro" id="IPR050324">
    <property type="entry name" value="CDP-alcohol_PTase-I"/>
</dbReference>
<evidence type="ECO:0000256" key="11">
    <source>
        <dbReference type="RuleBase" id="RU003750"/>
    </source>
</evidence>
<keyword evidence="5 13" id="KW-0812">Transmembrane</keyword>
<keyword evidence="3" id="KW-0444">Lipid biosynthesis</keyword>
<dbReference type="PANTHER" id="PTHR14269:SF62">
    <property type="entry name" value="CDP-DIACYLGLYCEROL--GLYCEROL-3-PHOSPHATE 3-PHOSPHATIDYLTRANSFERASE 1, CHLOROPLASTIC"/>
    <property type="match status" value="1"/>
</dbReference>
<dbReference type="PANTHER" id="PTHR14269">
    <property type="entry name" value="CDP-DIACYLGLYCEROL--GLYCEROL-3-PHOSPHATE 3-PHOSPHATIDYLTRANSFERASE-RELATED"/>
    <property type="match status" value="1"/>
</dbReference>
<dbReference type="InterPro" id="IPR048254">
    <property type="entry name" value="CDP_ALCOHOL_P_TRANSF_CS"/>
</dbReference>
<feature type="region of interest" description="Disordered" evidence="12">
    <location>
        <begin position="236"/>
        <end position="267"/>
    </location>
</feature>
<evidence type="ECO:0000256" key="10">
    <source>
        <dbReference type="ARBA" id="ARBA00023264"/>
    </source>
</evidence>
<keyword evidence="15" id="KW-1185">Reference proteome</keyword>
<proteinExistence type="inferred from homology"/>
<feature type="transmembrane region" description="Helical" evidence="13">
    <location>
        <begin position="205"/>
        <end position="226"/>
    </location>
</feature>
<keyword evidence="8 13" id="KW-0472">Membrane</keyword>
<feature type="region of interest" description="Disordered" evidence="12">
    <location>
        <begin position="1"/>
        <end position="21"/>
    </location>
</feature>
<comment type="caution">
    <text evidence="14">The sequence shown here is derived from an EMBL/GenBank/DDBJ whole genome shotgun (WGS) entry which is preliminary data.</text>
</comment>
<dbReference type="Pfam" id="PF01066">
    <property type="entry name" value="CDP-OH_P_transf"/>
    <property type="match status" value="1"/>
</dbReference>
<dbReference type="EMBL" id="BAAARW010000024">
    <property type="protein sequence ID" value="GAA2439445.1"/>
    <property type="molecule type" value="Genomic_DNA"/>
</dbReference>
<protein>
    <recommendedName>
        <fullName evidence="16">CDP-alcohol phosphatidyltransferase family protein</fullName>
    </recommendedName>
</protein>
<evidence type="ECO:0000256" key="4">
    <source>
        <dbReference type="ARBA" id="ARBA00022679"/>
    </source>
</evidence>
<comment type="similarity">
    <text evidence="2 11">Belongs to the CDP-alcohol phosphatidyltransferase class-I family.</text>
</comment>
<evidence type="ECO:0000256" key="1">
    <source>
        <dbReference type="ARBA" id="ARBA00004141"/>
    </source>
</evidence>
<keyword evidence="7" id="KW-0443">Lipid metabolism</keyword>
<evidence type="ECO:0000313" key="14">
    <source>
        <dbReference type="EMBL" id="GAA2439445.1"/>
    </source>
</evidence>
<accession>A0ABN3JTS6</accession>
<keyword evidence="9" id="KW-0594">Phospholipid biosynthesis</keyword>
<evidence type="ECO:0000256" key="2">
    <source>
        <dbReference type="ARBA" id="ARBA00010441"/>
    </source>
</evidence>
<feature type="transmembrane region" description="Helical" evidence="13">
    <location>
        <begin position="124"/>
        <end position="149"/>
    </location>
</feature>
<evidence type="ECO:0000313" key="15">
    <source>
        <dbReference type="Proteomes" id="UP001501231"/>
    </source>
</evidence>
<reference evidence="15" key="1">
    <citation type="journal article" date="2019" name="Int. J. Syst. Evol. Microbiol.">
        <title>The Global Catalogue of Microorganisms (GCM) 10K type strain sequencing project: providing services to taxonomists for standard genome sequencing and annotation.</title>
        <authorList>
            <consortium name="The Broad Institute Genomics Platform"/>
            <consortium name="The Broad Institute Genome Sequencing Center for Infectious Disease"/>
            <person name="Wu L."/>
            <person name="Ma J."/>
        </authorList>
    </citation>
    <scope>NUCLEOTIDE SEQUENCE [LARGE SCALE GENOMIC DNA]</scope>
    <source>
        <strain evidence="15">JCM 3325</strain>
    </source>
</reference>
<evidence type="ECO:0000256" key="7">
    <source>
        <dbReference type="ARBA" id="ARBA00023098"/>
    </source>
</evidence>
<dbReference type="Proteomes" id="UP001501231">
    <property type="component" value="Unassembled WGS sequence"/>
</dbReference>
<evidence type="ECO:0000256" key="13">
    <source>
        <dbReference type="SAM" id="Phobius"/>
    </source>
</evidence>
<dbReference type="PROSITE" id="PS00379">
    <property type="entry name" value="CDP_ALCOHOL_P_TRANSF"/>
    <property type="match status" value="1"/>
</dbReference>
<organism evidence="14 15">
    <name type="scientific">Actinomadura vinacea</name>
    <dbReference type="NCBI Taxonomy" id="115336"/>
    <lineage>
        <taxon>Bacteria</taxon>
        <taxon>Bacillati</taxon>
        <taxon>Actinomycetota</taxon>
        <taxon>Actinomycetes</taxon>
        <taxon>Streptosporangiales</taxon>
        <taxon>Thermomonosporaceae</taxon>
        <taxon>Actinomadura</taxon>
    </lineage>
</organism>
<feature type="transmembrane region" description="Helical" evidence="13">
    <location>
        <begin position="170"/>
        <end position="193"/>
    </location>
</feature>
<dbReference type="Gene3D" id="1.20.120.1760">
    <property type="match status" value="1"/>
</dbReference>
<sequence length="267" mass="28448">MSPDVDRPPEPGRDPAPDFTADFTTDFTTDSAADSATGSVADAVSGAMTEVVSGRIWTVPNALSFARLLGVPLFLWLVLAEADWWALGVLVFAGLSDWLDGKLARALDQTSRLGAVLDPAADRLYILATLAGLTVRDIIPLWLVLLLVAREAAIVPIPPIVRRLGYMGTLPVHFAGKAATLCLLYAFPLLLLGDHAGWWATAAKVIGWSFAIWGTALYWWAALLYWEQTRRLVLAGRADPPGPPPGPPGAPDPGPPAGDAKGARTPR</sequence>
<evidence type="ECO:0008006" key="16">
    <source>
        <dbReference type="Google" id="ProtNLM"/>
    </source>
</evidence>
<feature type="transmembrane region" description="Helical" evidence="13">
    <location>
        <begin position="73"/>
        <end position="95"/>
    </location>
</feature>
<keyword evidence="4 11" id="KW-0808">Transferase</keyword>
<evidence type="ECO:0000256" key="3">
    <source>
        <dbReference type="ARBA" id="ARBA00022516"/>
    </source>
</evidence>
<name>A0ABN3JTS6_9ACTN</name>
<keyword evidence="10" id="KW-1208">Phospholipid metabolism</keyword>
<feature type="compositionally biased region" description="Basic and acidic residues" evidence="12">
    <location>
        <begin position="1"/>
        <end position="16"/>
    </location>
</feature>